<feature type="region of interest" description="Disordered" evidence="11">
    <location>
        <begin position="649"/>
        <end position="688"/>
    </location>
</feature>
<keyword evidence="7 10" id="KW-0067">ATP-binding</keyword>
<gene>
    <name evidence="14" type="ORF">QBC38DRAFT_490984</name>
</gene>
<dbReference type="InterPro" id="IPR027417">
    <property type="entry name" value="P-loop_NTPase"/>
</dbReference>
<dbReference type="GO" id="GO:0003723">
    <property type="term" value="F:RNA binding"/>
    <property type="evidence" value="ECO:0007669"/>
    <property type="project" value="UniProtKB-UniRule"/>
</dbReference>
<feature type="domain" description="Helicase ATP-binding" evidence="12">
    <location>
        <begin position="174"/>
        <end position="380"/>
    </location>
</feature>
<evidence type="ECO:0000256" key="1">
    <source>
        <dbReference type="ARBA" id="ARBA00004604"/>
    </source>
</evidence>
<dbReference type="Pfam" id="PF00270">
    <property type="entry name" value="DEAD"/>
    <property type="match status" value="1"/>
</dbReference>
<dbReference type="InterPro" id="IPR011545">
    <property type="entry name" value="DEAD/DEAH_box_helicase_dom"/>
</dbReference>
<keyword evidence="5 10" id="KW-0378">Hydrolase</keyword>
<dbReference type="PANTHER" id="PTHR24031">
    <property type="entry name" value="RNA HELICASE"/>
    <property type="match status" value="1"/>
</dbReference>
<dbReference type="EMBL" id="MU865501">
    <property type="protein sequence ID" value="KAK4221956.1"/>
    <property type="molecule type" value="Genomic_DNA"/>
</dbReference>
<dbReference type="Proteomes" id="UP001301958">
    <property type="component" value="Unassembled WGS sequence"/>
</dbReference>
<evidence type="ECO:0000256" key="7">
    <source>
        <dbReference type="ARBA" id="ARBA00022840"/>
    </source>
</evidence>
<keyword evidence="8 10" id="KW-0694">RNA-binding</keyword>
<proteinExistence type="inferred from homology"/>
<dbReference type="Pfam" id="PF13959">
    <property type="entry name" value="CTE_SPB4"/>
    <property type="match status" value="1"/>
</dbReference>
<name>A0AAN6YPW2_9PEZI</name>
<dbReference type="GO" id="GO:0005730">
    <property type="term" value="C:nucleolus"/>
    <property type="evidence" value="ECO:0007669"/>
    <property type="project" value="UniProtKB-SubCell"/>
</dbReference>
<evidence type="ECO:0000256" key="3">
    <source>
        <dbReference type="ARBA" id="ARBA00022552"/>
    </source>
</evidence>
<feature type="region of interest" description="Disordered" evidence="11">
    <location>
        <begin position="23"/>
        <end position="64"/>
    </location>
</feature>
<organism evidence="14 15">
    <name type="scientific">Podospora fimiseda</name>
    <dbReference type="NCBI Taxonomy" id="252190"/>
    <lineage>
        <taxon>Eukaryota</taxon>
        <taxon>Fungi</taxon>
        <taxon>Dikarya</taxon>
        <taxon>Ascomycota</taxon>
        <taxon>Pezizomycotina</taxon>
        <taxon>Sordariomycetes</taxon>
        <taxon>Sordariomycetidae</taxon>
        <taxon>Sordariales</taxon>
        <taxon>Podosporaceae</taxon>
        <taxon>Podospora</taxon>
    </lineage>
</organism>
<keyword evidence="15" id="KW-1185">Reference proteome</keyword>
<accession>A0AAN6YPW2</accession>
<dbReference type="SMART" id="SM00490">
    <property type="entry name" value="HELICc"/>
    <property type="match status" value="1"/>
</dbReference>
<dbReference type="GO" id="GO:0003724">
    <property type="term" value="F:RNA helicase activity"/>
    <property type="evidence" value="ECO:0007669"/>
    <property type="project" value="UniProtKB-EC"/>
</dbReference>
<comment type="caution">
    <text evidence="14">The sequence shown here is derived from an EMBL/GenBank/DDBJ whole genome shotgun (WGS) entry which is preliminary data.</text>
</comment>
<dbReference type="Pfam" id="PF00271">
    <property type="entry name" value="Helicase_C"/>
    <property type="match status" value="1"/>
</dbReference>
<evidence type="ECO:0000256" key="5">
    <source>
        <dbReference type="ARBA" id="ARBA00022801"/>
    </source>
</evidence>
<evidence type="ECO:0000256" key="2">
    <source>
        <dbReference type="ARBA" id="ARBA00022517"/>
    </source>
</evidence>
<comment type="catalytic activity">
    <reaction evidence="10">
        <text>ATP + H2O = ADP + phosphate + H(+)</text>
        <dbReference type="Rhea" id="RHEA:13065"/>
        <dbReference type="ChEBI" id="CHEBI:15377"/>
        <dbReference type="ChEBI" id="CHEBI:15378"/>
        <dbReference type="ChEBI" id="CHEBI:30616"/>
        <dbReference type="ChEBI" id="CHEBI:43474"/>
        <dbReference type="ChEBI" id="CHEBI:456216"/>
        <dbReference type="EC" id="3.6.4.13"/>
    </reaction>
</comment>
<keyword evidence="2" id="KW-0690">Ribosome biogenesis</keyword>
<dbReference type="PROSITE" id="PS51192">
    <property type="entry name" value="HELICASE_ATP_BIND_1"/>
    <property type="match status" value="1"/>
</dbReference>
<dbReference type="InterPro" id="IPR014001">
    <property type="entry name" value="Helicase_ATP-bd"/>
</dbReference>
<evidence type="ECO:0000313" key="15">
    <source>
        <dbReference type="Proteomes" id="UP001301958"/>
    </source>
</evidence>
<evidence type="ECO:0000259" key="12">
    <source>
        <dbReference type="PROSITE" id="PS51192"/>
    </source>
</evidence>
<dbReference type="GO" id="GO:0006364">
    <property type="term" value="P:rRNA processing"/>
    <property type="evidence" value="ECO:0007669"/>
    <property type="project" value="UniProtKB-KW"/>
</dbReference>
<dbReference type="EC" id="3.6.4.13" evidence="10"/>
<dbReference type="PROSITE" id="PS51194">
    <property type="entry name" value="HELICASE_CTER"/>
    <property type="match status" value="1"/>
</dbReference>
<evidence type="ECO:0000256" key="8">
    <source>
        <dbReference type="ARBA" id="ARBA00022884"/>
    </source>
</evidence>
<dbReference type="Gene3D" id="3.40.50.300">
    <property type="entry name" value="P-loop containing nucleotide triphosphate hydrolases"/>
    <property type="match status" value="2"/>
</dbReference>
<dbReference type="CDD" id="cd18787">
    <property type="entry name" value="SF2_C_DEAD"/>
    <property type="match status" value="1"/>
</dbReference>
<evidence type="ECO:0000256" key="10">
    <source>
        <dbReference type="RuleBase" id="RU365068"/>
    </source>
</evidence>
<dbReference type="GO" id="GO:0005524">
    <property type="term" value="F:ATP binding"/>
    <property type="evidence" value="ECO:0007669"/>
    <property type="project" value="UniProtKB-UniRule"/>
</dbReference>
<keyword evidence="6 10" id="KW-0347">Helicase</keyword>
<keyword evidence="9" id="KW-0539">Nucleus</keyword>
<feature type="domain" description="Helicase C-terminal" evidence="13">
    <location>
        <begin position="405"/>
        <end position="618"/>
    </location>
</feature>
<feature type="compositionally biased region" description="Basic and acidic residues" evidence="11">
    <location>
        <begin position="29"/>
        <end position="40"/>
    </location>
</feature>
<dbReference type="SMART" id="SM01178">
    <property type="entry name" value="DUF4217"/>
    <property type="match status" value="1"/>
</dbReference>
<comment type="function">
    <text evidence="10">RNA helicase.</text>
</comment>
<sequence>MADDGIFVNFDLGDAPLVRKQQKFTGGTWRERNKANRLAKEAQAQVQPAPSSTKPPRVPYDLSRPVKRLRTDDRVAEQRQAKIPRTAESAPYVPSHAIKTGLVSSSLFTSNPQAITKFDEPPPEEAEPAKPSNAPLSEEAENFRSLGMWTRVAQHLATKLEMKAPTAIQKNTIPQLIKDDSDAFLQAETGSGKTLAYLLPIVHRIMALSLNEDGTPNGIKVHRNSGLFAIILAPTRELCKQIAVVLEKVLRCAPWLVCSTVIGGESKKSEKSRLRKGVNILIATPGRLTDHLDNTEVLNVGTVRWLVLDEGDRMMEMGFEDDIRRIVGKIRADKLAPTNEEGLVLDKALPKRRVTVLCSATMKMNVQKLGEISLEEAVHIHASKAEMEKDAEVGSTEAAFTAPAQLKQSCIIVPAKLRLVTLIALLKATFARKGSVMKAIIFISCADSVDFHYEILKDPAPIEQPPSDAPPTNTKPNIHIETTVSPAAYITSPANTKVVLHRLHGSLAQPVRSATLKAFTECKDPAVLITTDISSRGLDVPAVDLVIEYDPAFAFPDHVHRIGRTARAGRSGKAVLFLLPGPEEGYRNLLSSDPKSVPMEPYESVVQKGLAAAVNLPTGTPVPATTEKQTWTSRAEALQLHLEQRLLANPDAPADGETDSVKGKPAKGGANAKTHKRPQEKKESPLLVSGRQAFRSHIRAYATHIKDERQYFNMEELHLGHMAKAFGLREAPGGIGSGISRRTHKFTAPSRQKSGAGAKQASSSRSKFDDDEFGGGNDDENKKRMAAAMAKMSMNMNSASEYNIG</sequence>
<keyword evidence="3" id="KW-0698">rRNA processing</keyword>
<dbReference type="CDD" id="cd17949">
    <property type="entry name" value="DEADc_DDX31"/>
    <property type="match status" value="1"/>
</dbReference>
<reference evidence="14" key="1">
    <citation type="journal article" date="2023" name="Mol. Phylogenet. Evol.">
        <title>Genome-scale phylogeny and comparative genomics of the fungal order Sordariales.</title>
        <authorList>
            <person name="Hensen N."/>
            <person name="Bonometti L."/>
            <person name="Westerberg I."/>
            <person name="Brannstrom I.O."/>
            <person name="Guillou S."/>
            <person name="Cros-Aarteil S."/>
            <person name="Calhoun S."/>
            <person name="Haridas S."/>
            <person name="Kuo A."/>
            <person name="Mondo S."/>
            <person name="Pangilinan J."/>
            <person name="Riley R."/>
            <person name="LaButti K."/>
            <person name="Andreopoulos B."/>
            <person name="Lipzen A."/>
            <person name="Chen C."/>
            <person name="Yan M."/>
            <person name="Daum C."/>
            <person name="Ng V."/>
            <person name="Clum A."/>
            <person name="Steindorff A."/>
            <person name="Ohm R.A."/>
            <person name="Martin F."/>
            <person name="Silar P."/>
            <person name="Natvig D.O."/>
            <person name="Lalanne C."/>
            <person name="Gautier V."/>
            <person name="Ament-Velasquez S.L."/>
            <person name="Kruys A."/>
            <person name="Hutchinson M.I."/>
            <person name="Powell A.J."/>
            <person name="Barry K."/>
            <person name="Miller A.N."/>
            <person name="Grigoriev I.V."/>
            <person name="Debuchy R."/>
            <person name="Gladieux P."/>
            <person name="Hiltunen Thoren M."/>
            <person name="Johannesson H."/>
        </authorList>
    </citation>
    <scope>NUCLEOTIDE SEQUENCE</scope>
    <source>
        <strain evidence="14">CBS 990.96</strain>
    </source>
</reference>
<dbReference type="InterPro" id="IPR001650">
    <property type="entry name" value="Helicase_C-like"/>
</dbReference>
<comment type="similarity">
    <text evidence="10">Belongs to the DEAD box helicase family.</text>
</comment>
<dbReference type="SMART" id="SM00487">
    <property type="entry name" value="DEXDc"/>
    <property type="match status" value="1"/>
</dbReference>
<evidence type="ECO:0000256" key="9">
    <source>
        <dbReference type="ARBA" id="ARBA00023242"/>
    </source>
</evidence>
<reference evidence="14" key="2">
    <citation type="submission" date="2023-05" db="EMBL/GenBank/DDBJ databases">
        <authorList>
            <consortium name="Lawrence Berkeley National Laboratory"/>
            <person name="Steindorff A."/>
            <person name="Hensen N."/>
            <person name="Bonometti L."/>
            <person name="Westerberg I."/>
            <person name="Brannstrom I.O."/>
            <person name="Guillou S."/>
            <person name="Cros-Aarteil S."/>
            <person name="Calhoun S."/>
            <person name="Haridas S."/>
            <person name="Kuo A."/>
            <person name="Mondo S."/>
            <person name="Pangilinan J."/>
            <person name="Riley R."/>
            <person name="Labutti K."/>
            <person name="Andreopoulos B."/>
            <person name="Lipzen A."/>
            <person name="Chen C."/>
            <person name="Yanf M."/>
            <person name="Daum C."/>
            <person name="Ng V."/>
            <person name="Clum A."/>
            <person name="Ohm R."/>
            <person name="Martin F."/>
            <person name="Silar P."/>
            <person name="Natvig D."/>
            <person name="Lalanne C."/>
            <person name="Gautier V."/>
            <person name="Ament-Velasquez S.L."/>
            <person name="Kruys A."/>
            <person name="Hutchinson M.I."/>
            <person name="Powell A.J."/>
            <person name="Barry K."/>
            <person name="Miller A.N."/>
            <person name="Grigoriev I.V."/>
            <person name="Debuchy R."/>
            <person name="Gladieux P."/>
            <person name="Thoren M.H."/>
            <person name="Johannesson H."/>
        </authorList>
    </citation>
    <scope>NUCLEOTIDE SEQUENCE</scope>
    <source>
        <strain evidence="14">CBS 990.96</strain>
    </source>
</reference>
<keyword evidence="4 10" id="KW-0547">Nucleotide-binding</keyword>
<protein>
    <recommendedName>
        <fullName evidence="10">ATP-dependent RNA helicase</fullName>
        <ecNumber evidence="10">3.6.4.13</ecNumber>
    </recommendedName>
</protein>
<evidence type="ECO:0000259" key="13">
    <source>
        <dbReference type="PROSITE" id="PS51194"/>
    </source>
</evidence>
<evidence type="ECO:0000256" key="4">
    <source>
        <dbReference type="ARBA" id="ARBA00022741"/>
    </source>
</evidence>
<feature type="compositionally biased region" description="Polar residues" evidence="11">
    <location>
        <begin position="44"/>
        <end position="54"/>
    </location>
</feature>
<feature type="region of interest" description="Disordered" evidence="11">
    <location>
        <begin position="113"/>
        <end position="136"/>
    </location>
</feature>
<dbReference type="GO" id="GO:0016787">
    <property type="term" value="F:hydrolase activity"/>
    <property type="evidence" value="ECO:0007669"/>
    <property type="project" value="UniProtKB-KW"/>
</dbReference>
<comment type="subcellular location">
    <subcellularLocation>
        <location evidence="1">Nucleus</location>
        <location evidence="1">Nucleolus</location>
    </subcellularLocation>
</comment>
<evidence type="ECO:0000313" key="14">
    <source>
        <dbReference type="EMBL" id="KAK4221956.1"/>
    </source>
</evidence>
<dbReference type="InterPro" id="IPR025313">
    <property type="entry name" value="SPB4-like_CTE"/>
</dbReference>
<feature type="region of interest" description="Disordered" evidence="11">
    <location>
        <begin position="734"/>
        <end position="789"/>
    </location>
</feature>
<evidence type="ECO:0000256" key="11">
    <source>
        <dbReference type="SAM" id="MobiDB-lite"/>
    </source>
</evidence>
<dbReference type="AlphaFoldDB" id="A0AAN6YPW2"/>
<feature type="compositionally biased region" description="Low complexity" evidence="11">
    <location>
        <begin position="752"/>
        <end position="765"/>
    </location>
</feature>
<comment type="domain">
    <text evidence="10">The Q motif is unique to and characteristic of the DEAD box family of RNA helicases and controls ATP binding and hydrolysis.</text>
</comment>
<evidence type="ECO:0000256" key="6">
    <source>
        <dbReference type="ARBA" id="ARBA00022806"/>
    </source>
</evidence>
<dbReference type="SUPFAM" id="SSF52540">
    <property type="entry name" value="P-loop containing nucleoside triphosphate hydrolases"/>
    <property type="match status" value="2"/>
</dbReference>